<dbReference type="SUPFAM" id="SSF51735">
    <property type="entry name" value="NAD(P)-binding Rossmann-fold domains"/>
    <property type="match status" value="1"/>
</dbReference>
<evidence type="ECO:0000256" key="1">
    <source>
        <dbReference type="ARBA" id="ARBA00005125"/>
    </source>
</evidence>
<comment type="pathway">
    <text evidence="1">Bacterial outer membrane biogenesis; LPS O-antigen biosynthesis.</text>
</comment>
<name>A0A1E7YIF8_9PROT</name>
<protein>
    <recommendedName>
        <fullName evidence="3">NAD-dependent epimerase/dehydratase domain-containing protein</fullName>
    </recommendedName>
</protein>
<accession>A0A1E7YIF8</accession>
<feature type="domain" description="NAD-dependent epimerase/dehydratase" evidence="3">
    <location>
        <begin position="4"/>
        <end position="228"/>
    </location>
</feature>
<evidence type="ECO:0000313" key="5">
    <source>
        <dbReference type="Proteomes" id="UP000175616"/>
    </source>
</evidence>
<evidence type="ECO:0000256" key="2">
    <source>
        <dbReference type="ARBA" id="ARBA00007637"/>
    </source>
</evidence>
<dbReference type="PANTHER" id="PTHR43000">
    <property type="entry name" value="DTDP-D-GLUCOSE 4,6-DEHYDRATASE-RELATED"/>
    <property type="match status" value="1"/>
</dbReference>
<comment type="caution">
    <text evidence="4">The sequence shown here is derived from an EMBL/GenBank/DDBJ whole genome shotgun (WGS) entry which is preliminary data.</text>
</comment>
<evidence type="ECO:0000313" key="4">
    <source>
        <dbReference type="EMBL" id="OFC28263.1"/>
    </source>
</evidence>
<comment type="similarity">
    <text evidence="2">Belongs to the NAD(P)-dependent epimerase/dehydratase family.</text>
</comment>
<dbReference type="AlphaFoldDB" id="A0A1E7YIF8"/>
<dbReference type="Proteomes" id="UP000175616">
    <property type="component" value="Unassembled WGS sequence"/>
</dbReference>
<dbReference type="Pfam" id="PF01370">
    <property type="entry name" value="Epimerase"/>
    <property type="match status" value="1"/>
</dbReference>
<dbReference type="InterPro" id="IPR036291">
    <property type="entry name" value="NAD(P)-bd_dom_sf"/>
</dbReference>
<dbReference type="EMBL" id="LZYE01000389">
    <property type="protein sequence ID" value="OFC28263.1"/>
    <property type="molecule type" value="Genomic_DNA"/>
</dbReference>
<proteinExistence type="inferred from homology"/>
<dbReference type="Gene3D" id="3.40.50.720">
    <property type="entry name" value="NAD(P)-binding Rossmann-like Domain"/>
    <property type="match status" value="1"/>
</dbReference>
<organism evidence="4 5">
    <name type="scientific">Acidithiobacillus caldus</name>
    <dbReference type="NCBI Taxonomy" id="33059"/>
    <lineage>
        <taxon>Bacteria</taxon>
        <taxon>Pseudomonadati</taxon>
        <taxon>Pseudomonadota</taxon>
        <taxon>Acidithiobacillia</taxon>
        <taxon>Acidithiobacillales</taxon>
        <taxon>Acidithiobacillaceae</taxon>
        <taxon>Acidithiobacillus</taxon>
    </lineage>
</organism>
<gene>
    <name evidence="4" type="ORF">BAE27_15715</name>
</gene>
<reference evidence="4 5" key="1">
    <citation type="submission" date="2016-06" db="EMBL/GenBank/DDBJ databases">
        <title>Gene turnover analysis identifies the evolutionary adaptation of the extremophile Acidithiobacillus caldus.</title>
        <authorList>
            <person name="Zhang X."/>
        </authorList>
    </citation>
    <scope>NUCLEOTIDE SEQUENCE [LARGE SCALE GENOMIC DNA]</scope>
    <source>
        <strain evidence="4 5">DX</strain>
    </source>
</reference>
<dbReference type="RefSeq" id="WP_070114683.1">
    <property type="nucleotide sequence ID" value="NZ_LZYE01000389.1"/>
</dbReference>
<sequence>MKPILVTGATGFIGRHLALRLVDQGKPVRLLVRDPQRLDPRLRQSAQIYPGDLTLRDSLLAPTRGISGVFHCAANVHTWDQRAAYWAANVDGLGNLLDALQGSGSMPNFFLHFSSVDVYGFPEAPAREQDPLPATTGFGYGDSKQAGEALLRDRAAALSLPYSILRPCNVMGEGSPFVERIGTELRSGLMLLVDGGRADCGYLDVENLVDVALWLVENPRTAGETYNLRDPMSLSWQRFVADLRRALKGKGIVLRLPYGVAMAAGYAMSAPYSAFGLRSEPLLHPLVVKIFGRTCGHDIDKIRSAGAPLGRVTYEKSLDGAVTAFLRGR</sequence>
<evidence type="ECO:0000259" key="3">
    <source>
        <dbReference type="Pfam" id="PF01370"/>
    </source>
</evidence>
<dbReference type="InterPro" id="IPR001509">
    <property type="entry name" value="Epimerase_deHydtase"/>
</dbReference>